<dbReference type="PANTHER" id="PTHR46472">
    <property type="entry name" value="NUCLEOREDOXIN"/>
    <property type="match status" value="1"/>
</dbReference>
<dbReference type="InterPro" id="IPR013766">
    <property type="entry name" value="Thioredoxin_domain"/>
</dbReference>
<dbReference type="AlphaFoldDB" id="A0A812JCR2"/>
<accession>A0A812JCR2</accession>
<gene>
    <name evidence="2" type="ORF">SPIL2461_LOCUS1966</name>
</gene>
<dbReference type="Proteomes" id="UP000649617">
    <property type="component" value="Unassembled WGS sequence"/>
</dbReference>
<sequence length="263" mass="28553">MQAPIRVLGKQLLSKADGSLIATADALQGASAVGFYFSASWCPPCRGFTPLLIDSYKQHLHPKGMRCILVSWDRDEPSFTDYYSSMPWLALPYEDSSINQELGQYFSVRTIPTLVLVDPEGNIITSSARESLVDDPEGKDYPWPQDYSMLEKASLDQPFIICLCESRYMGRAGKALRDGGKAVREGGGGDYGLFVGCGGYLSKQVSNITGQKVSGTPRLMLLNIPDGSFYYGPEGEQALSAESVAAFAADVAAGRLTRHVPSE</sequence>
<dbReference type="GO" id="GO:0004791">
    <property type="term" value="F:thioredoxin-disulfide reductase (NADPH) activity"/>
    <property type="evidence" value="ECO:0007669"/>
    <property type="project" value="TreeGrafter"/>
</dbReference>
<evidence type="ECO:0000259" key="1">
    <source>
        <dbReference type="PROSITE" id="PS51352"/>
    </source>
</evidence>
<proteinExistence type="predicted"/>
<organism evidence="2 3">
    <name type="scientific">Symbiodinium pilosum</name>
    <name type="common">Dinoflagellate</name>
    <dbReference type="NCBI Taxonomy" id="2952"/>
    <lineage>
        <taxon>Eukaryota</taxon>
        <taxon>Sar</taxon>
        <taxon>Alveolata</taxon>
        <taxon>Dinophyceae</taxon>
        <taxon>Suessiales</taxon>
        <taxon>Symbiodiniaceae</taxon>
        <taxon>Symbiodinium</taxon>
    </lineage>
</organism>
<dbReference type="GO" id="GO:0031397">
    <property type="term" value="P:negative regulation of protein ubiquitination"/>
    <property type="evidence" value="ECO:0007669"/>
    <property type="project" value="TreeGrafter"/>
</dbReference>
<keyword evidence="3" id="KW-1185">Reference proteome</keyword>
<feature type="domain" description="Thioredoxin" evidence="1">
    <location>
        <begin position="1"/>
        <end position="160"/>
    </location>
</feature>
<comment type="caution">
    <text evidence="2">The sequence shown here is derived from an EMBL/GenBank/DDBJ whole genome shotgun (WGS) entry which is preliminary data.</text>
</comment>
<dbReference type="SUPFAM" id="SSF52833">
    <property type="entry name" value="Thioredoxin-like"/>
    <property type="match status" value="1"/>
</dbReference>
<dbReference type="PROSITE" id="PS51352">
    <property type="entry name" value="THIOREDOXIN_2"/>
    <property type="match status" value="1"/>
</dbReference>
<dbReference type="GO" id="GO:0005634">
    <property type="term" value="C:nucleus"/>
    <property type="evidence" value="ECO:0007669"/>
    <property type="project" value="TreeGrafter"/>
</dbReference>
<reference evidence="2" key="1">
    <citation type="submission" date="2021-02" db="EMBL/GenBank/DDBJ databases">
        <authorList>
            <person name="Dougan E. K."/>
            <person name="Rhodes N."/>
            <person name="Thang M."/>
            <person name="Chan C."/>
        </authorList>
    </citation>
    <scope>NUCLEOTIDE SEQUENCE</scope>
</reference>
<dbReference type="EMBL" id="CAJNIZ010002091">
    <property type="protein sequence ID" value="CAE7206050.1"/>
    <property type="molecule type" value="Genomic_DNA"/>
</dbReference>
<dbReference type="InterPro" id="IPR036249">
    <property type="entry name" value="Thioredoxin-like_sf"/>
</dbReference>
<dbReference type="InterPro" id="IPR012336">
    <property type="entry name" value="Thioredoxin-like_fold"/>
</dbReference>
<evidence type="ECO:0000313" key="3">
    <source>
        <dbReference type="Proteomes" id="UP000649617"/>
    </source>
</evidence>
<protein>
    <recommendedName>
        <fullName evidence="1">Thioredoxin domain-containing protein</fullName>
    </recommendedName>
</protein>
<name>A0A812JCR2_SYMPI</name>
<dbReference type="Pfam" id="PF13905">
    <property type="entry name" value="Thioredoxin_8"/>
    <property type="match status" value="1"/>
</dbReference>
<dbReference type="PANTHER" id="PTHR46472:SF1">
    <property type="entry name" value="NUCLEOREDOXIN"/>
    <property type="match status" value="1"/>
</dbReference>
<dbReference type="OrthoDB" id="409136at2759"/>
<dbReference type="GO" id="GO:0030178">
    <property type="term" value="P:negative regulation of Wnt signaling pathway"/>
    <property type="evidence" value="ECO:0007669"/>
    <property type="project" value="TreeGrafter"/>
</dbReference>
<dbReference type="Gene3D" id="3.40.30.10">
    <property type="entry name" value="Glutaredoxin"/>
    <property type="match status" value="1"/>
</dbReference>
<evidence type="ECO:0000313" key="2">
    <source>
        <dbReference type="EMBL" id="CAE7206050.1"/>
    </source>
</evidence>